<name>A0A9P6E294_9AGAM</name>
<accession>A0A9P6E294</accession>
<evidence type="ECO:0000313" key="2">
    <source>
        <dbReference type="EMBL" id="KAF9519880.1"/>
    </source>
</evidence>
<evidence type="ECO:0000259" key="1">
    <source>
        <dbReference type="Pfam" id="PF00781"/>
    </source>
</evidence>
<dbReference type="InterPro" id="IPR001206">
    <property type="entry name" value="Diacylglycerol_kinase_cat_dom"/>
</dbReference>
<dbReference type="InterPro" id="IPR016064">
    <property type="entry name" value="NAD/diacylglycerol_kinase_sf"/>
</dbReference>
<proteinExistence type="predicted"/>
<gene>
    <name evidence="2" type="ORF">BS47DRAFT_1324215</name>
</gene>
<keyword evidence="3" id="KW-1185">Reference proteome</keyword>
<comment type="caution">
    <text evidence="2">The sequence shown here is derived from an EMBL/GenBank/DDBJ whole genome shotgun (WGS) entry which is preliminary data.</text>
</comment>
<dbReference type="InterPro" id="IPR017438">
    <property type="entry name" value="ATP-NAD_kinase_N"/>
</dbReference>
<feature type="domain" description="DAGKc" evidence="1">
    <location>
        <begin position="27"/>
        <end position="103"/>
    </location>
</feature>
<dbReference type="Gene3D" id="2.60.200.40">
    <property type="match status" value="1"/>
</dbReference>
<dbReference type="SUPFAM" id="SSF111331">
    <property type="entry name" value="NAD kinase/diacylglycerol kinase-like"/>
    <property type="match status" value="1"/>
</dbReference>
<reference evidence="2" key="1">
    <citation type="journal article" date="2020" name="Nat. Commun.">
        <title>Large-scale genome sequencing of mycorrhizal fungi provides insights into the early evolution of symbiotic traits.</title>
        <authorList>
            <person name="Miyauchi S."/>
            <person name="Kiss E."/>
            <person name="Kuo A."/>
            <person name="Drula E."/>
            <person name="Kohler A."/>
            <person name="Sanchez-Garcia M."/>
            <person name="Morin E."/>
            <person name="Andreopoulos B."/>
            <person name="Barry K.W."/>
            <person name="Bonito G."/>
            <person name="Buee M."/>
            <person name="Carver A."/>
            <person name="Chen C."/>
            <person name="Cichocki N."/>
            <person name="Clum A."/>
            <person name="Culley D."/>
            <person name="Crous P.W."/>
            <person name="Fauchery L."/>
            <person name="Girlanda M."/>
            <person name="Hayes R.D."/>
            <person name="Keri Z."/>
            <person name="LaButti K."/>
            <person name="Lipzen A."/>
            <person name="Lombard V."/>
            <person name="Magnuson J."/>
            <person name="Maillard F."/>
            <person name="Murat C."/>
            <person name="Nolan M."/>
            <person name="Ohm R.A."/>
            <person name="Pangilinan J."/>
            <person name="Pereira M.F."/>
            <person name="Perotto S."/>
            <person name="Peter M."/>
            <person name="Pfister S."/>
            <person name="Riley R."/>
            <person name="Sitrit Y."/>
            <person name="Stielow J.B."/>
            <person name="Szollosi G."/>
            <person name="Zifcakova L."/>
            <person name="Stursova M."/>
            <person name="Spatafora J.W."/>
            <person name="Tedersoo L."/>
            <person name="Vaario L.M."/>
            <person name="Yamada A."/>
            <person name="Yan M."/>
            <person name="Wang P."/>
            <person name="Xu J."/>
            <person name="Bruns T."/>
            <person name="Baldrian P."/>
            <person name="Vilgalys R."/>
            <person name="Dunand C."/>
            <person name="Henrissat B."/>
            <person name="Grigoriev I.V."/>
            <person name="Hibbett D."/>
            <person name="Nagy L.G."/>
            <person name="Martin F.M."/>
        </authorList>
    </citation>
    <scope>NUCLEOTIDE SEQUENCE</scope>
    <source>
        <strain evidence="2">UP504</strain>
    </source>
</reference>
<dbReference type="EMBL" id="MU128915">
    <property type="protein sequence ID" value="KAF9519880.1"/>
    <property type="molecule type" value="Genomic_DNA"/>
</dbReference>
<dbReference type="Gene3D" id="3.40.50.10330">
    <property type="entry name" value="Probable inorganic polyphosphate/atp-NAD kinase, domain 1"/>
    <property type="match status" value="1"/>
</dbReference>
<organism evidence="2 3">
    <name type="scientific">Hydnum rufescens UP504</name>
    <dbReference type="NCBI Taxonomy" id="1448309"/>
    <lineage>
        <taxon>Eukaryota</taxon>
        <taxon>Fungi</taxon>
        <taxon>Dikarya</taxon>
        <taxon>Basidiomycota</taxon>
        <taxon>Agaricomycotina</taxon>
        <taxon>Agaricomycetes</taxon>
        <taxon>Cantharellales</taxon>
        <taxon>Hydnaceae</taxon>
        <taxon>Hydnum</taxon>
    </lineage>
</organism>
<dbReference type="AlphaFoldDB" id="A0A9P6E294"/>
<dbReference type="GO" id="GO:0016301">
    <property type="term" value="F:kinase activity"/>
    <property type="evidence" value="ECO:0007669"/>
    <property type="project" value="InterPro"/>
</dbReference>
<evidence type="ECO:0000313" key="3">
    <source>
        <dbReference type="Proteomes" id="UP000886523"/>
    </source>
</evidence>
<dbReference type="Pfam" id="PF00781">
    <property type="entry name" value="DAGK_cat"/>
    <property type="match status" value="1"/>
</dbReference>
<sequence length="390" mass="43061">MIRQSTNSSRRTYFLIIVSRGWPYLLHYTLSEEEAGALAKEFIRRSKEARPSIVVAGGDGTLHNLINWVAVDAIEKDGPIPGAAFFLVPTGTANALYSSLYPRTDQIFTHPLIISNPDQRAAYGLQSITAGDTKPRVLNVAAARIYEANSTHPSSTTLSVVVNSTSLHAEILDTAEKYRDSIPGIERFKVAAAENILNWTSARVELFPLPHSGVVKQYDPAQRTFIPVTGVSGSDAVRLEGPFFYFLSTVNVDRLESALITTPLTKTLVDDDDKEFLDVIILRPARNPTFQGNNEEERKSFIGTATKWFNAMYSGGTHIHLSYNEEVKQDPTYVTEYFRVGGWQWIPDGDDHASSLLCVDGTILKIPNGGKATVSVTVSKDEDEGFRVFA</sequence>
<dbReference type="Proteomes" id="UP000886523">
    <property type="component" value="Unassembled WGS sequence"/>
</dbReference>
<dbReference type="OrthoDB" id="336240at2759"/>
<protein>
    <recommendedName>
        <fullName evidence="1">DAGKc domain-containing protein</fullName>
    </recommendedName>
</protein>